<name>A0AAV3NI32_LITER</name>
<proteinExistence type="predicted"/>
<protein>
    <submittedName>
        <fullName evidence="1">Uncharacterized protein</fullName>
    </submittedName>
</protein>
<organism evidence="1 2">
    <name type="scientific">Lithospermum erythrorhizon</name>
    <name type="common">Purple gromwell</name>
    <name type="synonym">Lithospermum officinale var. erythrorhizon</name>
    <dbReference type="NCBI Taxonomy" id="34254"/>
    <lineage>
        <taxon>Eukaryota</taxon>
        <taxon>Viridiplantae</taxon>
        <taxon>Streptophyta</taxon>
        <taxon>Embryophyta</taxon>
        <taxon>Tracheophyta</taxon>
        <taxon>Spermatophyta</taxon>
        <taxon>Magnoliopsida</taxon>
        <taxon>eudicotyledons</taxon>
        <taxon>Gunneridae</taxon>
        <taxon>Pentapetalae</taxon>
        <taxon>asterids</taxon>
        <taxon>lamiids</taxon>
        <taxon>Boraginales</taxon>
        <taxon>Boraginaceae</taxon>
        <taxon>Boraginoideae</taxon>
        <taxon>Lithospermeae</taxon>
        <taxon>Lithospermum</taxon>
    </lineage>
</organism>
<gene>
    <name evidence="1" type="ORF">LIER_35012</name>
</gene>
<accession>A0AAV3NI32</accession>
<comment type="caution">
    <text evidence="1">The sequence shown here is derived from an EMBL/GenBank/DDBJ whole genome shotgun (WGS) entry which is preliminary data.</text>
</comment>
<evidence type="ECO:0000313" key="2">
    <source>
        <dbReference type="Proteomes" id="UP001454036"/>
    </source>
</evidence>
<dbReference type="EMBL" id="BAABME010015025">
    <property type="protein sequence ID" value="GAA0138984.1"/>
    <property type="molecule type" value="Genomic_DNA"/>
</dbReference>
<sequence>MNPPPSKGRNPPWGEVCLQFLFSVTLLCQARCGLLLLPGPLLRAMSLYQLSMELGEDLTHNASRWRHWNKSCRVSAFKPPRPITSLGACPANPRPEEGHRGMGCYSPPSPPLFFGGLLI</sequence>
<dbReference type="Proteomes" id="UP001454036">
    <property type="component" value="Unassembled WGS sequence"/>
</dbReference>
<reference evidence="1 2" key="1">
    <citation type="submission" date="2024-01" db="EMBL/GenBank/DDBJ databases">
        <title>The complete chloroplast genome sequence of Lithospermum erythrorhizon: insights into the phylogenetic relationship among Boraginaceae species and the maternal lineages of purple gromwells.</title>
        <authorList>
            <person name="Okada T."/>
            <person name="Watanabe K."/>
        </authorList>
    </citation>
    <scope>NUCLEOTIDE SEQUENCE [LARGE SCALE GENOMIC DNA]</scope>
</reference>
<dbReference type="AlphaFoldDB" id="A0AAV3NI32"/>
<evidence type="ECO:0000313" key="1">
    <source>
        <dbReference type="EMBL" id="GAA0138984.1"/>
    </source>
</evidence>
<keyword evidence="2" id="KW-1185">Reference proteome</keyword>